<keyword evidence="5 13" id="KW-0813">Transport</keyword>
<keyword evidence="12 13" id="KW-0449">Lipoprotein</keyword>
<keyword evidence="8 13" id="KW-0472">Membrane</keyword>
<evidence type="ECO:0000256" key="6">
    <source>
        <dbReference type="ARBA" id="ARBA00022729"/>
    </source>
</evidence>
<evidence type="ECO:0000256" key="4">
    <source>
        <dbReference type="ARBA" id="ARBA00016202"/>
    </source>
</evidence>
<dbReference type="NCBIfam" id="TIGR00548">
    <property type="entry name" value="lolB"/>
    <property type="match status" value="1"/>
</dbReference>
<evidence type="ECO:0000256" key="9">
    <source>
        <dbReference type="ARBA" id="ARBA00023139"/>
    </source>
</evidence>
<evidence type="ECO:0000256" key="11">
    <source>
        <dbReference type="ARBA" id="ARBA00023237"/>
    </source>
</evidence>
<dbReference type="Proteomes" id="UP000294555">
    <property type="component" value="Unassembled WGS sequence"/>
</dbReference>
<evidence type="ECO:0000256" key="1">
    <source>
        <dbReference type="ARBA" id="ARBA00004459"/>
    </source>
</evidence>
<feature type="chain" id="PRO_5021013690" description="Outer-membrane lipoprotein LolB" evidence="14">
    <location>
        <begin position="27"/>
        <end position="207"/>
    </location>
</feature>
<evidence type="ECO:0000256" key="3">
    <source>
        <dbReference type="ARBA" id="ARBA00011245"/>
    </source>
</evidence>
<comment type="similarity">
    <text evidence="2 13">Belongs to the LolB family.</text>
</comment>
<evidence type="ECO:0000256" key="7">
    <source>
        <dbReference type="ARBA" id="ARBA00022927"/>
    </source>
</evidence>
<dbReference type="Gene3D" id="2.50.20.10">
    <property type="entry name" value="Lipoprotein localisation LolA/LolB/LppX"/>
    <property type="match status" value="1"/>
</dbReference>
<dbReference type="EMBL" id="SJOI01000001">
    <property type="protein sequence ID" value="TCL02721.1"/>
    <property type="molecule type" value="Genomic_DNA"/>
</dbReference>
<keyword evidence="9 13" id="KW-0564">Palmitate</keyword>
<comment type="caution">
    <text evidence="15">The sequence shown here is derived from an EMBL/GenBank/DDBJ whole genome shotgun (WGS) entry which is preliminary data.</text>
</comment>
<reference evidence="15 16" key="1">
    <citation type="submission" date="2019-02" db="EMBL/GenBank/DDBJ databases">
        <title>Investigation of anaerobic lignin degradation for improved lignocellulosic biofuels.</title>
        <authorList>
            <person name="Deangelis K."/>
        </authorList>
    </citation>
    <scope>NUCLEOTIDE SEQUENCE [LARGE SCALE GENOMIC DNA]</scope>
    <source>
        <strain evidence="15 16">159R</strain>
    </source>
</reference>
<dbReference type="HAMAP" id="MF_00233">
    <property type="entry name" value="LolB"/>
    <property type="match status" value="1"/>
</dbReference>
<organism evidence="15 16">
    <name type="scientific">Sodalis ligni</name>
    <dbReference type="NCBI Taxonomy" id="2697027"/>
    <lineage>
        <taxon>Bacteria</taxon>
        <taxon>Pseudomonadati</taxon>
        <taxon>Pseudomonadota</taxon>
        <taxon>Gammaproteobacteria</taxon>
        <taxon>Enterobacterales</taxon>
        <taxon>Bruguierivoracaceae</taxon>
        <taxon>Sodalis</taxon>
    </lineage>
</organism>
<evidence type="ECO:0000256" key="8">
    <source>
        <dbReference type="ARBA" id="ARBA00023136"/>
    </source>
</evidence>
<gene>
    <name evidence="13" type="primary">lolB</name>
    <name evidence="15" type="ORF">EZJ58_0751</name>
</gene>
<dbReference type="Pfam" id="PF03550">
    <property type="entry name" value="LolB"/>
    <property type="match status" value="1"/>
</dbReference>
<keyword evidence="6 13" id="KW-0732">Signal</keyword>
<evidence type="ECO:0000256" key="12">
    <source>
        <dbReference type="ARBA" id="ARBA00023288"/>
    </source>
</evidence>
<evidence type="ECO:0000256" key="2">
    <source>
        <dbReference type="ARBA" id="ARBA00009696"/>
    </source>
</evidence>
<evidence type="ECO:0000256" key="13">
    <source>
        <dbReference type="HAMAP-Rule" id="MF_00233"/>
    </source>
</evidence>
<protein>
    <recommendedName>
        <fullName evidence="4 13">Outer-membrane lipoprotein LolB</fullName>
    </recommendedName>
</protein>
<evidence type="ECO:0000256" key="5">
    <source>
        <dbReference type="ARBA" id="ARBA00022448"/>
    </source>
</evidence>
<comment type="subunit">
    <text evidence="3 13">Monomer.</text>
</comment>
<dbReference type="GO" id="GO:0044874">
    <property type="term" value="P:lipoprotein localization to outer membrane"/>
    <property type="evidence" value="ECO:0007669"/>
    <property type="project" value="UniProtKB-UniRule"/>
</dbReference>
<keyword evidence="16" id="KW-1185">Reference proteome</keyword>
<feature type="signal peptide" evidence="14">
    <location>
        <begin position="1"/>
        <end position="26"/>
    </location>
</feature>
<dbReference type="AlphaFoldDB" id="A0A4R1NAV8"/>
<accession>A0A4R1NAV8</accession>
<name>A0A4R1NAV8_9GAMM</name>
<dbReference type="RefSeq" id="WP_132921653.1">
    <property type="nucleotide sequence ID" value="NZ_SJOI01000001.1"/>
</dbReference>
<dbReference type="PROSITE" id="PS51257">
    <property type="entry name" value="PROKAR_LIPOPROTEIN"/>
    <property type="match status" value="1"/>
</dbReference>
<comment type="function">
    <text evidence="13">Plays a critical role in the incorporation of lipoproteins in the outer membrane after they are released by the LolA protein.</text>
</comment>
<evidence type="ECO:0000256" key="10">
    <source>
        <dbReference type="ARBA" id="ARBA00023186"/>
    </source>
</evidence>
<dbReference type="SUPFAM" id="SSF89392">
    <property type="entry name" value="Prokaryotic lipoproteins and lipoprotein localization factors"/>
    <property type="match status" value="1"/>
</dbReference>
<evidence type="ECO:0000313" key="15">
    <source>
        <dbReference type="EMBL" id="TCL02721.1"/>
    </source>
</evidence>
<keyword evidence="11 13" id="KW-0998">Cell outer membrane</keyword>
<evidence type="ECO:0000313" key="16">
    <source>
        <dbReference type="Proteomes" id="UP000294555"/>
    </source>
</evidence>
<dbReference type="InterPro" id="IPR029046">
    <property type="entry name" value="LolA/LolB/LppX"/>
</dbReference>
<comment type="subcellular location">
    <subcellularLocation>
        <location evidence="1 13">Cell outer membrane</location>
        <topology evidence="1 13">Lipid-anchor</topology>
    </subcellularLocation>
</comment>
<keyword evidence="10 13" id="KW-0143">Chaperone</keyword>
<dbReference type="OrthoDB" id="9797618at2"/>
<dbReference type="GO" id="GO:0009279">
    <property type="term" value="C:cell outer membrane"/>
    <property type="evidence" value="ECO:0007669"/>
    <property type="project" value="UniProtKB-SubCell"/>
</dbReference>
<dbReference type="InterPro" id="IPR004565">
    <property type="entry name" value="OM_lipoprot_LolB"/>
</dbReference>
<dbReference type="CDD" id="cd16326">
    <property type="entry name" value="LolB"/>
    <property type="match status" value="1"/>
</dbReference>
<keyword evidence="7 13" id="KW-0653">Protein transport</keyword>
<evidence type="ECO:0000256" key="14">
    <source>
        <dbReference type="SAM" id="SignalP"/>
    </source>
</evidence>
<dbReference type="GO" id="GO:0015031">
    <property type="term" value="P:protein transport"/>
    <property type="evidence" value="ECO:0007669"/>
    <property type="project" value="UniProtKB-KW"/>
</dbReference>
<sequence length="207" mass="23562">MPKRISACFRVLPLAALLLAACSVHTPTGPAKSQTSPEWRQHEQAVSQLTHYQTRGSFAYISTRQKVYARFNWQQTGPDRYRLLLTSPLGSTEMDLSVQPGVAQVINSEGKKYVSDDAQLMIHKLTGMDIPLDNLRKWMLGLQGDAQNFTLDDRGLLKQVNYSRNGQSWTVTYQDYRDGTQPAMPANMELRQGDQRIKLRMDSWDLK</sequence>
<proteinExistence type="inferred from homology"/>